<accession>A0A258CSK7</accession>
<dbReference type="AlphaFoldDB" id="A0A258CSK7"/>
<reference evidence="1 2" key="1">
    <citation type="submission" date="2017-03" db="EMBL/GenBank/DDBJ databases">
        <title>Lifting the veil on microbial sulfur biogeochemistry in mining wastewaters.</title>
        <authorList>
            <person name="Kantor R.S."/>
            <person name="Colenbrander Nelson T."/>
            <person name="Marshall S."/>
            <person name="Bennett D."/>
            <person name="Apte S."/>
            <person name="Camacho D."/>
            <person name="Thomas B.C."/>
            <person name="Warren L.A."/>
            <person name="Banfield J.F."/>
        </authorList>
    </citation>
    <scope>NUCLEOTIDE SEQUENCE [LARGE SCALE GENOMIC DNA]</scope>
    <source>
        <strain evidence="1">32-67-7</strain>
    </source>
</reference>
<gene>
    <name evidence="1" type="ORF">B7Z12_19820</name>
</gene>
<protein>
    <recommendedName>
        <fullName evidence="3">DUF4136 domain-containing protein</fullName>
    </recommendedName>
</protein>
<organism evidence="1 2">
    <name type="scientific">Caulobacter vibrioides</name>
    <name type="common">Caulobacter crescentus</name>
    <dbReference type="NCBI Taxonomy" id="155892"/>
    <lineage>
        <taxon>Bacteria</taxon>
        <taxon>Pseudomonadati</taxon>
        <taxon>Pseudomonadota</taxon>
        <taxon>Alphaproteobacteria</taxon>
        <taxon>Caulobacterales</taxon>
        <taxon>Caulobacteraceae</taxon>
        <taxon>Caulobacter</taxon>
    </lineage>
</organism>
<proteinExistence type="predicted"/>
<comment type="caution">
    <text evidence="1">The sequence shown here is derived from an EMBL/GenBank/DDBJ whole genome shotgun (WGS) entry which is preliminary data.</text>
</comment>
<dbReference type="Proteomes" id="UP000215616">
    <property type="component" value="Unassembled WGS sequence"/>
</dbReference>
<sequence>MHERTDGNDLSVGTRDIPKIAQAHQSDYALFVTSRGTYASGGRVATAVGLSLLGVAIPLGQQQVYASLVDLRTGRVIWFNVAIAGPSADMREAAGSASLVGSLLKDLPL</sequence>
<name>A0A258CSK7_CAUVI</name>
<evidence type="ECO:0000313" key="2">
    <source>
        <dbReference type="Proteomes" id="UP000215616"/>
    </source>
</evidence>
<dbReference type="EMBL" id="NCDQ01000502">
    <property type="protein sequence ID" value="OYW98467.1"/>
    <property type="molecule type" value="Genomic_DNA"/>
</dbReference>
<evidence type="ECO:0008006" key="3">
    <source>
        <dbReference type="Google" id="ProtNLM"/>
    </source>
</evidence>
<evidence type="ECO:0000313" key="1">
    <source>
        <dbReference type="EMBL" id="OYW98467.1"/>
    </source>
</evidence>